<dbReference type="Pfam" id="PF00011">
    <property type="entry name" value="HSP20"/>
    <property type="match status" value="1"/>
</dbReference>
<feature type="compositionally biased region" description="Basic and acidic residues" evidence="6">
    <location>
        <begin position="132"/>
        <end position="143"/>
    </location>
</feature>
<evidence type="ECO:0000256" key="6">
    <source>
        <dbReference type="SAM" id="MobiDB-lite"/>
    </source>
</evidence>
<evidence type="ECO:0000259" key="8">
    <source>
        <dbReference type="PROSITE" id="PS01031"/>
    </source>
</evidence>
<evidence type="ECO:0000313" key="9">
    <source>
        <dbReference type="EMBL" id="KAF4394691.1"/>
    </source>
</evidence>
<comment type="subcellular location">
    <subcellularLocation>
        <location evidence="1">Cell membrane</location>
        <topology evidence="1">Single-pass membrane protein</topology>
    </subcellularLocation>
</comment>
<evidence type="ECO:0000256" key="7">
    <source>
        <dbReference type="SAM" id="Phobius"/>
    </source>
</evidence>
<protein>
    <recommendedName>
        <fullName evidence="8">SHSP domain-containing protein</fullName>
    </recommendedName>
</protein>
<feature type="compositionally biased region" description="Low complexity" evidence="6">
    <location>
        <begin position="156"/>
        <end position="168"/>
    </location>
</feature>
<dbReference type="PANTHER" id="PTHR43670:SF114">
    <property type="entry name" value="OS05G0592000 PROTEIN"/>
    <property type="match status" value="1"/>
</dbReference>
<dbReference type="Gene3D" id="2.60.40.790">
    <property type="match status" value="1"/>
</dbReference>
<feature type="domain" description="SHSP" evidence="8">
    <location>
        <begin position="10"/>
        <end position="119"/>
    </location>
</feature>
<dbReference type="InterPro" id="IPR002068">
    <property type="entry name" value="A-crystallin/Hsp20_dom"/>
</dbReference>
<dbReference type="GO" id="GO:0006952">
    <property type="term" value="P:defense response"/>
    <property type="evidence" value="ECO:0007669"/>
    <property type="project" value="UniProtKB-KW"/>
</dbReference>
<evidence type="ECO:0000313" key="10">
    <source>
        <dbReference type="EMBL" id="KAF4402917.1"/>
    </source>
</evidence>
<dbReference type="PROSITE" id="PS01031">
    <property type="entry name" value="SHSP"/>
    <property type="match status" value="1"/>
</dbReference>
<dbReference type="GO" id="GO:0005886">
    <property type="term" value="C:plasma membrane"/>
    <property type="evidence" value="ECO:0007669"/>
    <property type="project" value="UniProtKB-SubCell"/>
</dbReference>
<dbReference type="EMBL" id="JAATIQ010000006">
    <property type="protein sequence ID" value="KAF4402917.1"/>
    <property type="molecule type" value="Genomic_DNA"/>
</dbReference>
<dbReference type="PANTHER" id="PTHR43670">
    <property type="entry name" value="HEAT SHOCK PROTEIN 26"/>
    <property type="match status" value="1"/>
</dbReference>
<sequence length="210" mass="23574">METTTAATIADTYVDFEPYCAWQRDEQSYSIAIHLHGFQKDQLRVQINNERIVTISGQRLVDEGTKTWSRFTKQLKLPEDCTDYGIRARFSAGVLTITMPKKLSFPSPHQDHDSSIITTPQPHDQNLHQRRRSDDDNIDEHQQQKSCRTTQPAKLSSSSSQNNNNSNKNKNSSVFRFAATVAAVVLVLAVSGANYVYKHPSSSSSSTPTN</sequence>
<accession>A0A7J6HI90</accession>
<evidence type="ECO:0000256" key="3">
    <source>
        <dbReference type="ARBA" id="ARBA00022821"/>
    </source>
</evidence>
<evidence type="ECO:0000313" key="11">
    <source>
        <dbReference type="Proteomes" id="UP000525078"/>
    </source>
</evidence>
<organism evidence="9 11">
    <name type="scientific">Cannabis sativa</name>
    <name type="common">Hemp</name>
    <name type="synonym">Marijuana</name>
    <dbReference type="NCBI Taxonomy" id="3483"/>
    <lineage>
        <taxon>Eukaryota</taxon>
        <taxon>Viridiplantae</taxon>
        <taxon>Streptophyta</taxon>
        <taxon>Embryophyta</taxon>
        <taxon>Tracheophyta</taxon>
        <taxon>Spermatophyta</taxon>
        <taxon>Magnoliopsida</taxon>
        <taxon>eudicotyledons</taxon>
        <taxon>Gunneridae</taxon>
        <taxon>Pentapetalae</taxon>
        <taxon>rosids</taxon>
        <taxon>fabids</taxon>
        <taxon>Rosales</taxon>
        <taxon>Cannabaceae</taxon>
        <taxon>Cannabis</taxon>
    </lineage>
</organism>
<gene>
    <name evidence="9" type="ORF">F8388_015597</name>
    <name evidence="10" type="ORF">G4B88_010369</name>
</gene>
<dbReference type="InterPro" id="IPR008978">
    <property type="entry name" value="HSP20-like_chaperone"/>
</dbReference>
<evidence type="ECO:0000256" key="2">
    <source>
        <dbReference type="ARBA" id="ARBA00022475"/>
    </source>
</evidence>
<keyword evidence="2" id="KW-1003">Cell membrane</keyword>
<feature type="compositionally biased region" description="Polar residues" evidence="6">
    <location>
        <begin position="115"/>
        <end position="124"/>
    </location>
</feature>
<dbReference type="EMBL" id="JAATIP010000009">
    <property type="protein sequence ID" value="KAF4394691.1"/>
    <property type="molecule type" value="Genomic_DNA"/>
</dbReference>
<keyword evidence="7" id="KW-0472">Membrane</keyword>
<dbReference type="AlphaFoldDB" id="A0A7J6HI90"/>
<comment type="caution">
    <text evidence="9">The sequence shown here is derived from an EMBL/GenBank/DDBJ whole genome shotgun (WGS) entry which is preliminary data.</text>
</comment>
<dbReference type="CDD" id="cd06464">
    <property type="entry name" value="ACD_sHsps-like"/>
    <property type="match status" value="1"/>
</dbReference>
<feature type="compositionally biased region" description="Polar residues" evidence="6">
    <location>
        <begin position="144"/>
        <end position="155"/>
    </location>
</feature>
<name>A0A7J6HI90_CANSA</name>
<keyword evidence="7" id="KW-0812">Transmembrane</keyword>
<feature type="region of interest" description="Disordered" evidence="6">
    <location>
        <begin position="105"/>
        <end position="168"/>
    </location>
</feature>
<proteinExistence type="inferred from homology"/>
<evidence type="ECO:0000256" key="5">
    <source>
        <dbReference type="RuleBase" id="RU003616"/>
    </source>
</evidence>
<dbReference type="Proteomes" id="UP000525078">
    <property type="component" value="Unassembled WGS sequence"/>
</dbReference>
<reference evidence="11 12" key="1">
    <citation type="journal article" date="2020" name="bioRxiv">
        <title>Sequence and annotation of 42 cannabis genomes reveals extensive copy number variation in cannabinoid synthesis and pathogen resistance genes.</title>
        <authorList>
            <person name="Mckernan K.J."/>
            <person name="Helbert Y."/>
            <person name="Kane L.T."/>
            <person name="Ebling H."/>
            <person name="Zhang L."/>
            <person name="Liu B."/>
            <person name="Eaton Z."/>
            <person name="Mclaughlin S."/>
            <person name="Kingan S."/>
            <person name="Baybayan P."/>
            <person name="Concepcion G."/>
            <person name="Jordan M."/>
            <person name="Riva A."/>
            <person name="Barbazuk W."/>
            <person name="Harkins T."/>
        </authorList>
    </citation>
    <scope>NUCLEOTIDE SEQUENCE [LARGE SCALE GENOMIC DNA]</scope>
    <source>
        <strain evidence="11 12">cv. Jamaican Lion 4</strain>
        <strain evidence="10">Father</strain>
        <strain evidence="9">Mother</strain>
        <tissue evidence="9">Leaf</tissue>
    </source>
</reference>
<dbReference type="SUPFAM" id="SSF49764">
    <property type="entry name" value="HSP20-like chaperones"/>
    <property type="match status" value="1"/>
</dbReference>
<dbReference type="Proteomes" id="UP000583929">
    <property type="component" value="Unassembled WGS sequence"/>
</dbReference>
<keyword evidence="12" id="KW-1185">Reference proteome</keyword>
<feature type="transmembrane region" description="Helical" evidence="7">
    <location>
        <begin position="174"/>
        <end position="197"/>
    </location>
</feature>
<evidence type="ECO:0000313" key="12">
    <source>
        <dbReference type="Proteomes" id="UP000583929"/>
    </source>
</evidence>
<keyword evidence="3" id="KW-0611">Plant defense</keyword>
<evidence type="ECO:0000256" key="1">
    <source>
        <dbReference type="ARBA" id="ARBA00004162"/>
    </source>
</evidence>
<keyword evidence="7" id="KW-1133">Transmembrane helix</keyword>
<dbReference type="GO" id="GO:0034605">
    <property type="term" value="P:cellular response to heat"/>
    <property type="evidence" value="ECO:0007669"/>
    <property type="project" value="TreeGrafter"/>
</dbReference>
<comment type="similarity">
    <text evidence="4 5">Belongs to the small heat shock protein (HSP20) family.</text>
</comment>
<evidence type="ECO:0000256" key="4">
    <source>
        <dbReference type="PROSITE-ProRule" id="PRU00285"/>
    </source>
</evidence>